<dbReference type="EMBL" id="MF627967">
    <property type="protein sequence ID" value="AWY70597.1"/>
    <property type="molecule type" value="Genomic_DNA"/>
</dbReference>
<dbReference type="HAMAP" id="MF_00147_B">
    <property type="entry name" value="TIM_B"/>
    <property type="match status" value="1"/>
</dbReference>
<dbReference type="NCBIfam" id="TIGR00419">
    <property type="entry name" value="tim"/>
    <property type="match status" value="1"/>
</dbReference>
<dbReference type="SUPFAM" id="SSF51351">
    <property type="entry name" value="Triosephosphate isomerase (TIM)"/>
    <property type="match status" value="1"/>
</dbReference>
<dbReference type="AlphaFoldDB" id="A0A2Z4THB7"/>
<dbReference type="GO" id="GO:0004807">
    <property type="term" value="F:triose-phosphate isomerase activity"/>
    <property type="evidence" value="ECO:0007669"/>
    <property type="project" value="UniProtKB-EC"/>
</dbReference>
<evidence type="ECO:0000256" key="1">
    <source>
        <dbReference type="ARBA" id="ARBA00007422"/>
    </source>
</evidence>
<dbReference type="CDD" id="cd00311">
    <property type="entry name" value="TIM"/>
    <property type="match status" value="1"/>
</dbReference>
<dbReference type="Proteomes" id="UP001244341">
    <property type="component" value="Chromosome 11b"/>
</dbReference>
<sequence length="306" mass="32806">MIAAQLRNFAPAASKCAARRVTLPGQLHQCIGAASRNLASSSSPRDVRAEASNARFFVGGNWKCNGTHASVEKLVQELNAGSVPSDIDVVVAPPFIFLDMVRLSLKNEYQVAAQNCWVKSDGAFTGEISAEMLMDTLVPWVITGHSERRSLCGESSKFVGEKTGHALDVGLKVIACVGETLDQRNSGSLWYTLDSQMQALFPNVKDWSRVVIAYEPVWAIGTGQVATPEQAQEVHAYLRTVLANKLGEETAASVRIIYGGSVNDGNCNELATMPDIDGFLVGGASLKAPSFLQICNSVASRRTMAA</sequence>
<evidence type="ECO:0000256" key="2">
    <source>
        <dbReference type="ARBA" id="ARBA00011738"/>
    </source>
</evidence>
<dbReference type="GO" id="GO:0006096">
    <property type="term" value="P:glycolytic process"/>
    <property type="evidence" value="ECO:0007669"/>
    <property type="project" value="InterPro"/>
</dbReference>
<evidence type="ECO:0000313" key="6">
    <source>
        <dbReference type="EMBL" id="WIA19743.1"/>
    </source>
</evidence>
<dbReference type="EMBL" id="CP126218">
    <property type="protein sequence ID" value="WIA19743.1"/>
    <property type="molecule type" value="Genomic_DNA"/>
</dbReference>
<comment type="subunit">
    <text evidence="2">Homodimer.</text>
</comment>
<gene>
    <name evidence="6" type="ORF">OEZ85_005663</name>
</gene>
<comment type="pathway">
    <text evidence="4">Carbohydrate biosynthesis.</text>
</comment>
<dbReference type="InterPro" id="IPR022896">
    <property type="entry name" value="TrioseP_Isoase_bac/euk"/>
</dbReference>
<dbReference type="GO" id="GO:0019563">
    <property type="term" value="P:glycerol catabolic process"/>
    <property type="evidence" value="ECO:0007669"/>
    <property type="project" value="TreeGrafter"/>
</dbReference>
<keyword evidence="7" id="KW-1185">Reference proteome</keyword>
<dbReference type="PANTHER" id="PTHR21139">
    <property type="entry name" value="TRIOSEPHOSPHATE ISOMERASE"/>
    <property type="match status" value="1"/>
</dbReference>
<dbReference type="GO" id="GO:0046166">
    <property type="term" value="P:glyceraldehyde-3-phosphate biosynthetic process"/>
    <property type="evidence" value="ECO:0007669"/>
    <property type="project" value="TreeGrafter"/>
</dbReference>
<dbReference type="GO" id="GO:0005829">
    <property type="term" value="C:cytosol"/>
    <property type="evidence" value="ECO:0007669"/>
    <property type="project" value="TreeGrafter"/>
</dbReference>
<dbReference type="GO" id="GO:0006094">
    <property type="term" value="P:gluconeogenesis"/>
    <property type="evidence" value="ECO:0007669"/>
    <property type="project" value="TreeGrafter"/>
</dbReference>
<organism evidence="5">
    <name type="scientific">Tetradesmus obliquus</name>
    <name type="common">Green alga</name>
    <name type="synonym">Acutodesmus obliquus</name>
    <dbReference type="NCBI Taxonomy" id="3088"/>
    <lineage>
        <taxon>Eukaryota</taxon>
        <taxon>Viridiplantae</taxon>
        <taxon>Chlorophyta</taxon>
        <taxon>core chlorophytes</taxon>
        <taxon>Chlorophyceae</taxon>
        <taxon>CS clade</taxon>
        <taxon>Sphaeropleales</taxon>
        <taxon>Scenedesmaceae</taxon>
        <taxon>Tetradesmus</taxon>
    </lineage>
</organism>
<dbReference type="InterPro" id="IPR000652">
    <property type="entry name" value="Triosephosphate_isomerase"/>
</dbReference>
<comment type="similarity">
    <text evidence="1">Belongs to the triosephosphate isomerase family.</text>
</comment>
<dbReference type="Gene3D" id="3.20.20.70">
    <property type="entry name" value="Aldolase class I"/>
    <property type="match status" value="1"/>
</dbReference>
<dbReference type="PROSITE" id="PS00171">
    <property type="entry name" value="TIM_1"/>
    <property type="match status" value="1"/>
</dbReference>
<reference evidence="6 7" key="2">
    <citation type="submission" date="2023-05" db="EMBL/GenBank/DDBJ databases">
        <title>A 100% complete, gapless, phased diploid assembly of the Scenedesmus obliquus UTEX 3031 genome.</title>
        <authorList>
            <person name="Biondi T.C."/>
            <person name="Hanschen E.R."/>
            <person name="Kwon T."/>
            <person name="Eng W."/>
            <person name="Kruse C.P.S."/>
            <person name="Koehler S.I."/>
            <person name="Kunde Y."/>
            <person name="Gleasner C.D."/>
            <person name="You Mak K.T."/>
            <person name="Polle J."/>
            <person name="Hovde B.T."/>
            <person name="Starkenburg S.R."/>
        </authorList>
    </citation>
    <scope>NUCLEOTIDE SEQUENCE [LARGE SCALE GENOMIC DNA]</scope>
    <source>
        <strain evidence="6 7">DOE0152z</strain>
    </source>
</reference>
<evidence type="ECO:0000256" key="4">
    <source>
        <dbReference type="ARBA" id="ARBA00024331"/>
    </source>
</evidence>
<dbReference type="InterPro" id="IPR020861">
    <property type="entry name" value="Triosephosphate_isomerase_AS"/>
</dbReference>
<dbReference type="InterPro" id="IPR013785">
    <property type="entry name" value="Aldolase_TIM"/>
</dbReference>
<dbReference type="EC" id="5.3.1.1" evidence="5"/>
<dbReference type="FunFam" id="3.20.20.70:FF:000025">
    <property type="entry name" value="Triosephosphate isomerase"/>
    <property type="match status" value="1"/>
</dbReference>
<dbReference type="Pfam" id="PF00121">
    <property type="entry name" value="TIM"/>
    <property type="match status" value="1"/>
</dbReference>
<reference evidence="5" key="1">
    <citation type="submission" date="2017-08" db="EMBL/GenBank/DDBJ databases">
        <title>At the Crossroads of Green Algal Metabolism - The Triosephosphate Isomerase.</title>
        <authorList>
            <person name="McKie-Krisberg Z.M."/>
            <person name="Badri M."/>
            <person name="Huang A."/>
            <person name="Neofotis P."/>
            <person name="Polle J.E.W."/>
        </authorList>
    </citation>
    <scope>NUCLEOTIDE SEQUENCE</scope>
</reference>
<keyword evidence="3 5" id="KW-0413">Isomerase</keyword>
<evidence type="ECO:0000256" key="3">
    <source>
        <dbReference type="ARBA" id="ARBA00023235"/>
    </source>
</evidence>
<dbReference type="PROSITE" id="PS51440">
    <property type="entry name" value="TIM_2"/>
    <property type="match status" value="1"/>
</dbReference>
<protein>
    <submittedName>
        <fullName evidence="5">Triosephosphate isomerase 2</fullName>
        <ecNumber evidence="5">5.3.1.1</ecNumber>
    </submittedName>
</protein>
<evidence type="ECO:0000313" key="5">
    <source>
        <dbReference type="EMBL" id="AWY70597.1"/>
    </source>
</evidence>
<name>A0A2Z4THB7_TETOB</name>
<dbReference type="PANTHER" id="PTHR21139:SF2">
    <property type="entry name" value="TRIOSEPHOSPHATE ISOMERASE"/>
    <property type="match status" value="1"/>
</dbReference>
<proteinExistence type="inferred from homology"/>
<dbReference type="InterPro" id="IPR035990">
    <property type="entry name" value="TIM_sf"/>
</dbReference>
<accession>A0A2Z4THB7</accession>
<evidence type="ECO:0000313" key="7">
    <source>
        <dbReference type="Proteomes" id="UP001244341"/>
    </source>
</evidence>